<feature type="compositionally biased region" description="Low complexity" evidence="1">
    <location>
        <begin position="279"/>
        <end position="290"/>
    </location>
</feature>
<organism evidence="3 4">
    <name type="scientific">Heterobasidion irregulare (strain TC 32-1)</name>
    <dbReference type="NCBI Taxonomy" id="747525"/>
    <lineage>
        <taxon>Eukaryota</taxon>
        <taxon>Fungi</taxon>
        <taxon>Dikarya</taxon>
        <taxon>Basidiomycota</taxon>
        <taxon>Agaricomycotina</taxon>
        <taxon>Agaricomycetes</taxon>
        <taxon>Russulales</taxon>
        <taxon>Bondarzewiaceae</taxon>
        <taxon>Heterobasidion</taxon>
        <taxon>Heterobasidion annosum species complex</taxon>
    </lineage>
</organism>
<dbReference type="InterPro" id="IPR029010">
    <property type="entry name" value="ThuA-like"/>
</dbReference>
<dbReference type="PANTHER" id="PTHR40469">
    <property type="entry name" value="SECRETED GLYCOSYL HYDROLASE"/>
    <property type="match status" value="1"/>
</dbReference>
<feature type="compositionally biased region" description="Polar residues" evidence="1">
    <location>
        <begin position="267"/>
        <end position="278"/>
    </location>
</feature>
<evidence type="ECO:0000313" key="3">
    <source>
        <dbReference type="EMBL" id="ETW82872.1"/>
    </source>
</evidence>
<feature type="domain" description="ThuA-like" evidence="2">
    <location>
        <begin position="34"/>
        <end position="257"/>
    </location>
</feature>
<protein>
    <recommendedName>
        <fullName evidence="2">ThuA-like domain-containing protein</fullName>
    </recommendedName>
</protein>
<dbReference type="RefSeq" id="XP_009545184.1">
    <property type="nucleotide sequence ID" value="XM_009546889.1"/>
</dbReference>
<dbReference type="Proteomes" id="UP000030671">
    <property type="component" value="Unassembled WGS sequence"/>
</dbReference>
<proteinExistence type="predicted"/>
<name>W4KAM2_HETIT</name>
<evidence type="ECO:0000259" key="2">
    <source>
        <dbReference type="Pfam" id="PF06283"/>
    </source>
</evidence>
<dbReference type="PANTHER" id="PTHR40469:SF2">
    <property type="entry name" value="GALACTOSE-BINDING DOMAIN-LIKE SUPERFAMILY PROTEIN"/>
    <property type="match status" value="1"/>
</dbReference>
<dbReference type="GeneID" id="20673373"/>
<reference evidence="3 4" key="1">
    <citation type="journal article" date="2012" name="New Phytol.">
        <title>Insight into trade-off between wood decay and parasitism from the genome of a fungal forest pathogen.</title>
        <authorList>
            <person name="Olson A."/>
            <person name="Aerts A."/>
            <person name="Asiegbu F."/>
            <person name="Belbahri L."/>
            <person name="Bouzid O."/>
            <person name="Broberg A."/>
            <person name="Canback B."/>
            <person name="Coutinho P.M."/>
            <person name="Cullen D."/>
            <person name="Dalman K."/>
            <person name="Deflorio G."/>
            <person name="van Diepen L.T."/>
            <person name="Dunand C."/>
            <person name="Duplessis S."/>
            <person name="Durling M."/>
            <person name="Gonthier P."/>
            <person name="Grimwood J."/>
            <person name="Fossdal C.G."/>
            <person name="Hansson D."/>
            <person name="Henrissat B."/>
            <person name="Hietala A."/>
            <person name="Himmelstrand K."/>
            <person name="Hoffmeister D."/>
            <person name="Hogberg N."/>
            <person name="James T.Y."/>
            <person name="Karlsson M."/>
            <person name="Kohler A."/>
            <person name="Kues U."/>
            <person name="Lee Y.H."/>
            <person name="Lin Y.C."/>
            <person name="Lind M."/>
            <person name="Lindquist E."/>
            <person name="Lombard V."/>
            <person name="Lucas S."/>
            <person name="Lunden K."/>
            <person name="Morin E."/>
            <person name="Murat C."/>
            <person name="Park J."/>
            <person name="Raffaello T."/>
            <person name="Rouze P."/>
            <person name="Salamov A."/>
            <person name="Schmutz J."/>
            <person name="Solheim H."/>
            <person name="Stahlberg J."/>
            <person name="Velez H."/>
            <person name="de Vries R.P."/>
            <person name="Wiebenga A."/>
            <person name="Woodward S."/>
            <person name="Yakovlev I."/>
            <person name="Garbelotto M."/>
            <person name="Martin F."/>
            <person name="Grigoriev I.V."/>
            <person name="Stenlid J."/>
        </authorList>
    </citation>
    <scope>NUCLEOTIDE SEQUENCE [LARGE SCALE GENOMIC DNA]</scope>
    <source>
        <strain evidence="3 4">TC 32-1</strain>
    </source>
</reference>
<keyword evidence="4" id="KW-1185">Reference proteome</keyword>
<dbReference type="OrthoDB" id="3482285at2759"/>
<dbReference type="HOGENOM" id="CLU_057383_0_0_1"/>
<accession>W4KAM2</accession>
<dbReference type="Pfam" id="PF06283">
    <property type="entry name" value="ThuA"/>
    <property type="match status" value="1"/>
</dbReference>
<gene>
    <name evidence="3" type="ORF">HETIRDRAFT_416911</name>
</gene>
<feature type="region of interest" description="Disordered" evidence="1">
    <location>
        <begin position="267"/>
        <end position="290"/>
    </location>
</feature>
<evidence type="ECO:0000256" key="1">
    <source>
        <dbReference type="SAM" id="MobiDB-lite"/>
    </source>
</evidence>
<dbReference type="SUPFAM" id="SSF52317">
    <property type="entry name" value="Class I glutamine amidotransferase-like"/>
    <property type="match status" value="1"/>
</dbReference>
<dbReference type="Gene3D" id="3.40.50.880">
    <property type="match status" value="1"/>
</dbReference>
<dbReference type="AlphaFoldDB" id="W4KAM2"/>
<dbReference type="InParanoid" id="W4KAM2"/>
<evidence type="ECO:0000313" key="4">
    <source>
        <dbReference type="Proteomes" id="UP000030671"/>
    </source>
</evidence>
<dbReference type="eggNOG" id="ENOG502RZ2Z">
    <property type="taxonomic scope" value="Eukaryota"/>
</dbReference>
<dbReference type="InterPro" id="IPR029062">
    <property type="entry name" value="Class_I_gatase-like"/>
</dbReference>
<dbReference type="KEGG" id="hir:HETIRDRAFT_416911"/>
<dbReference type="EMBL" id="KI925457">
    <property type="protein sequence ID" value="ETW82872.1"/>
    <property type="molecule type" value="Genomic_DNA"/>
</dbReference>
<sequence length="298" mass="32204">MRPSTGVQRSSLLTTRVRTVAQFANEQAGSARGLIYSATADFRHDSIPTARDALIAQGTNLSVVFDATEDKGWFTDARLADYDVLLFLMNTGEVLDDDGKAALQKYLNLGGNFVAIHSASDCLRNTTFYGQEVGAFFDYHPEIQNATVDVIGASHPSTSMLPTQWHIQDEMYNFKSDPRSVGAVVVLSANESSYTDPGPRKFNQGTPHPTAWYQEHGAGVESGATAGRSFYTSLGHLNQTWQDKMFLAHIGGGITWALQSNTTRAFNGNGQVGNPNRVSSTSAAGSSTASSPTYVYLL</sequence>